<proteinExistence type="inferred from homology"/>
<dbReference type="GO" id="GO:0006527">
    <property type="term" value="P:L-arginine catabolic process"/>
    <property type="evidence" value="ECO:0007669"/>
    <property type="project" value="InterPro"/>
</dbReference>
<dbReference type="AlphaFoldDB" id="A0A8U0A835"/>
<keyword evidence="9" id="KW-1185">Reference proteome</keyword>
<dbReference type="Gene3D" id="3.50.20.10">
    <property type="entry name" value="Pyruvoyl-Dependent Histidine Decarboxylase, subunit B"/>
    <property type="match status" value="1"/>
</dbReference>
<dbReference type="Pfam" id="PF01862">
    <property type="entry name" value="PvlArgDC"/>
    <property type="match status" value="1"/>
</dbReference>
<name>A0A8U0A835_9EURY</name>
<sequence length="158" mass="16523">MGLIRVVWGSARAPTAMASYDAALAEANVHNYNLVQVSSVIPQDTSVEAVGAAPDLGPAGEQLTVVEARKTVVDGRAVAGLGWATELSGRGIFYETSGTDPEGVRSDLDRGLDAGQELRDWQFTDRGQKIVAAQSDAGDGEYTTAIVLAVYGKSTPLV</sequence>
<comment type="similarity">
    <text evidence="2">Belongs to the PdaD family.</text>
</comment>
<evidence type="ECO:0000313" key="9">
    <source>
        <dbReference type="Proteomes" id="UP000831768"/>
    </source>
</evidence>
<dbReference type="PANTHER" id="PTHR40438:SF1">
    <property type="entry name" value="PYRUVOYL-DEPENDENT ARGININE DECARBOXYLASE"/>
    <property type="match status" value="1"/>
</dbReference>
<dbReference type="SUPFAM" id="SSF56271">
    <property type="entry name" value="Pyruvoyl-dependent histidine and arginine decarboxylases"/>
    <property type="match status" value="1"/>
</dbReference>
<evidence type="ECO:0000256" key="5">
    <source>
        <dbReference type="ARBA" id="ARBA00023239"/>
    </source>
</evidence>
<dbReference type="GeneID" id="71927672"/>
<evidence type="ECO:0000256" key="3">
    <source>
        <dbReference type="ARBA" id="ARBA00012426"/>
    </source>
</evidence>
<dbReference type="InterPro" id="IPR002724">
    <property type="entry name" value="Pyruvoyl-dep_arg_deCO2ase"/>
</dbReference>
<dbReference type="EC" id="4.1.1.19" evidence="3"/>
<dbReference type="Proteomes" id="UP000831768">
    <property type="component" value="Chromosome"/>
</dbReference>
<dbReference type="InterPro" id="IPR016105">
    <property type="entry name" value="Pyr-dep_his/arg-deCO2ase_sand"/>
</dbReference>
<evidence type="ECO:0000256" key="6">
    <source>
        <dbReference type="ARBA" id="ARBA00023317"/>
    </source>
</evidence>
<reference evidence="8" key="1">
    <citation type="submission" date="2022-04" db="EMBL/GenBank/DDBJ databases">
        <title>Halocatena sp. nov., isolated from a salt lake.</title>
        <authorList>
            <person name="Cui H.-L."/>
        </authorList>
    </citation>
    <scope>NUCLEOTIDE SEQUENCE</scope>
    <source>
        <strain evidence="8">AD-1</strain>
    </source>
</reference>
<evidence type="ECO:0000256" key="1">
    <source>
        <dbReference type="ARBA" id="ARBA00001928"/>
    </source>
</evidence>
<dbReference type="PANTHER" id="PTHR40438">
    <property type="entry name" value="PYRUVOYL-DEPENDENT ARGININE DECARBOXYLASE"/>
    <property type="match status" value="1"/>
</dbReference>
<evidence type="ECO:0000256" key="2">
    <source>
        <dbReference type="ARBA" id="ARBA00007412"/>
    </source>
</evidence>
<organism evidence="8 9">
    <name type="scientific">Halocatena salina</name>
    <dbReference type="NCBI Taxonomy" id="2934340"/>
    <lineage>
        <taxon>Archaea</taxon>
        <taxon>Methanobacteriati</taxon>
        <taxon>Methanobacteriota</taxon>
        <taxon>Stenosarchaea group</taxon>
        <taxon>Halobacteria</taxon>
        <taxon>Halobacteriales</taxon>
        <taxon>Natronomonadaceae</taxon>
        <taxon>Halocatena</taxon>
    </lineage>
</organism>
<dbReference type="KEGG" id="haad:MW046_06455"/>
<comment type="cofactor">
    <cofactor evidence="1">
        <name>pyruvate</name>
        <dbReference type="ChEBI" id="CHEBI:15361"/>
    </cofactor>
</comment>
<evidence type="ECO:0000256" key="7">
    <source>
        <dbReference type="ARBA" id="ARBA00049309"/>
    </source>
</evidence>
<keyword evidence="4" id="KW-0210">Decarboxylase</keyword>
<dbReference type="GO" id="GO:0008792">
    <property type="term" value="F:arginine decarboxylase activity"/>
    <property type="evidence" value="ECO:0007669"/>
    <property type="project" value="UniProtKB-EC"/>
</dbReference>
<dbReference type="EMBL" id="CP096019">
    <property type="protein sequence ID" value="UPM44077.1"/>
    <property type="molecule type" value="Genomic_DNA"/>
</dbReference>
<gene>
    <name evidence="8" type="ORF">MW046_06455</name>
</gene>
<dbReference type="InterPro" id="IPR016104">
    <property type="entry name" value="Pyr-dep_his/arg-deCO2ase"/>
</dbReference>
<protein>
    <recommendedName>
        <fullName evidence="3">arginine decarboxylase</fullName>
        <ecNumber evidence="3">4.1.1.19</ecNumber>
    </recommendedName>
</protein>
<keyword evidence="5" id="KW-0456">Lyase</keyword>
<accession>A0A8U0A835</accession>
<comment type="catalytic activity">
    <reaction evidence="7">
        <text>L-arginine + H(+) = agmatine + CO2</text>
        <dbReference type="Rhea" id="RHEA:17641"/>
        <dbReference type="ChEBI" id="CHEBI:15378"/>
        <dbReference type="ChEBI" id="CHEBI:16526"/>
        <dbReference type="ChEBI" id="CHEBI:32682"/>
        <dbReference type="ChEBI" id="CHEBI:58145"/>
        <dbReference type="EC" id="4.1.1.19"/>
    </reaction>
</comment>
<keyword evidence="6" id="KW-0670">Pyruvate</keyword>
<dbReference type="RefSeq" id="WP_247994732.1">
    <property type="nucleotide sequence ID" value="NZ_CP096019.1"/>
</dbReference>
<dbReference type="SFLD" id="SFLDG01170">
    <property type="entry name" value="Pyruvoyl-dependent_arginine_de"/>
    <property type="match status" value="1"/>
</dbReference>
<evidence type="ECO:0000256" key="4">
    <source>
        <dbReference type="ARBA" id="ARBA00022793"/>
    </source>
</evidence>
<evidence type="ECO:0000313" key="8">
    <source>
        <dbReference type="EMBL" id="UPM44077.1"/>
    </source>
</evidence>
<dbReference type="SFLD" id="SFLDS00055">
    <property type="entry name" value="Pyruvoyl-Dependent_Histidine/A"/>
    <property type="match status" value="1"/>
</dbReference>